<accession>A0ABY6B6X9</accession>
<evidence type="ECO:0000259" key="7">
    <source>
        <dbReference type="PROSITE" id="PS50110"/>
    </source>
</evidence>
<dbReference type="SMART" id="SM00448">
    <property type="entry name" value="REC"/>
    <property type="match status" value="1"/>
</dbReference>
<dbReference type="InterPro" id="IPR029016">
    <property type="entry name" value="GAF-like_dom_sf"/>
</dbReference>
<dbReference type="SUPFAM" id="SSF52172">
    <property type="entry name" value="CheY-like"/>
    <property type="match status" value="1"/>
</dbReference>
<evidence type="ECO:0000313" key="8">
    <source>
        <dbReference type="EMBL" id="UXI65856.1"/>
    </source>
</evidence>
<evidence type="ECO:0000256" key="4">
    <source>
        <dbReference type="ARBA" id="ARBA00023125"/>
    </source>
</evidence>
<feature type="modified residue" description="4-aspartylphosphate" evidence="6">
    <location>
        <position position="63"/>
    </location>
</feature>
<dbReference type="Proteomes" id="UP001064632">
    <property type="component" value="Chromosome"/>
</dbReference>
<feature type="domain" description="Response regulatory" evidence="7">
    <location>
        <begin position="15"/>
        <end position="130"/>
    </location>
</feature>
<dbReference type="PROSITE" id="PS50110">
    <property type="entry name" value="RESPONSE_REGULATORY"/>
    <property type="match status" value="1"/>
</dbReference>
<evidence type="ECO:0000256" key="3">
    <source>
        <dbReference type="ARBA" id="ARBA00023015"/>
    </source>
</evidence>
<gene>
    <name evidence="8" type="ORF">N4264_13915</name>
</gene>
<keyword evidence="1 6" id="KW-0597">Phosphoprotein</keyword>
<dbReference type="SUPFAM" id="SSF55781">
    <property type="entry name" value="GAF domain-like"/>
    <property type="match status" value="1"/>
</dbReference>
<evidence type="ECO:0000256" key="6">
    <source>
        <dbReference type="PROSITE-ProRule" id="PRU00169"/>
    </source>
</evidence>
<keyword evidence="2" id="KW-0902">Two-component regulatory system</keyword>
<proteinExistence type="predicted"/>
<keyword evidence="3" id="KW-0805">Transcription regulation</keyword>
<keyword evidence="9" id="KW-1185">Reference proteome</keyword>
<dbReference type="Pfam" id="PF00072">
    <property type="entry name" value="Response_reg"/>
    <property type="match status" value="1"/>
</dbReference>
<dbReference type="Gene3D" id="3.40.50.2300">
    <property type="match status" value="1"/>
</dbReference>
<protein>
    <submittedName>
        <fullName evidence="8">Response regulator transcription factor</fullName>
    </submittedName>
</protein>
<evidence type="ECO:0000313" key="9">
    <source>
        <dbReference type="Proteomes" id="UP001064632"/>
    </source>
</evidence>
<keyword evidence="5" id="KW-0804">Transcription</keyword>
<sequence length="257" mass="27569">MGDESFLAAHPKPVRIVWAEDDPGMRAHVTRLLSPPYAVEAVEDGEAALAAARRQVPELVLADVVMPNLDGFGLLMALRADPRTRTVPLILVSGRVSENALLDGLQAGADDYLIKPFSPQELLARVNVHVKMSRLRREHEALISADLQAMNWLYEVATRCVQAGNNVQHCLDEIVAAAIALTGADKGNLQILDRTSGILTIAAHKGLEAPFLDFFRTVGADDASACAKAMQAGKCIVVDEVAISPIFSGSASQQGKR</sequence>
<evidence type="ECO:0000256" key="2">
    <source>
        <dbReference type="ARBA" id="ARBA00023012"/>
    </source>
</evidence>
<evidence type="ECO:0000256" key="1">
    <source>
        <dbReference type="ARBA" id="ARBA00022553"/>
    </source>
</evidence>
<dbReference type="InterPro" id="IPR039420">
    <property type="entry name" value="WalR-like"/>
</dbReference>
<evidence type="ECO:0000256" key="5">
    <source>
        <dbReference type="ARBA" id="ARBA00023163"/>
    </source>
</evidence>
<keyword evidence="4" id="KW-0238">DNA-binding</keyword>
<organism evidence="8 9">
    <name type="scientific">Tahibacter amnicola</name>
    <dbReference type="NCBI Taxonomy" id="2976241"/>
    <lineage>
        <taxon>Bacteria</taxon>
        <taxon>Pseudomonadati</taxon>
        <taxon>Pseudomonadota</taxon>
        <taxon>Gammaproteobacteria</taxon>
        <taxon>Lysobacterales</taxon>
        <taxon>Rhodanobacteraceae</taxon>
        <taxon>Tahibacter</taxon>
    </lineage>
</organism>
<dbReference type="Gene3D" id="3.30.450.40">
    <property type="match status" value="1"/>
</dbReference>
<dbReference type="PANTHER" id="PTHR48111:SF1">
    <property type="entry name" value="TWO-COMPONENT RESPONSE REGULATOR ORR33"/>
    <property type="match status" value="1"/>
</dbReference>
<name>A0ABY6B6X9_9GAMM</name>
<dbReference type="InterPro" id="IPR011006">
    <property type="entry name" value="CheY-like_superfamily"/>
</dbReference>
<dbReference type="EMBL" id="CP104694">
    <property type="protein sequence ID" value="UXI65856.1"/>
    <property type="molecule type" value="Genomic_DNA"/>
</dbReference>
<dbReference type="InterPro" id="IPR001789">
    <property type="entry name" value="Sig_transdc_resp-reg_receiver"/>
</dbReference>
<reference evidence="8" key="1">
    <citation type="submission" date="2022-09" db="EMBL/GenBank/DDBJ databases">
        <title>Tahibacter sp. nov., isolated from a fresh water.</title>
        <authorList>
            <person name="Baek J.H."/>
            <person name="Lee J.K."/>
            <person name="Kim J.M."/>
            <person name="Jeon C.O."/>
        </authorList>
    </citation>
    <scope>NUCLEOTIDE SEQUENCE</scope>
    <source>
        <strain evidence="8">W38</strain>
    </source>
</reference>
<dbReference type="PANTHER" id="PTHR48111">
    <property type="entry name" value="REGULATOR OF RPOS"/>
    <property type="match status" value="1"/>
</dbReference>
<dbReference type="RefSeq" id="WP_261692851.1">
    <property type="nucleotide sequence ID" value="NZ_CP104694.1"/>
</dbReference>